<dbReference type="EMBL" id="CAMXCT020001191">
    <property type="protein sequence ID" value="CAL1141048.1"/>
    <property type="molecule type" value="Genomic_DNA"/>
</dbReference>
<dbReference type="Proteomes" id="UP001152797">
    <property type="component" value="Unassembled WGS sequence"/>
</dbReference>
<evidence type="ECO:0000313" key="4">
    <source>
        <dbReference type="Proteomes" id="UP001152797"/>
    </source>
</evidence>
<dbReference type="EMBL" id="CAMXCT030001191">
    <property type="protein sequence ID" value="CAL4774985.1"/>
    <property type="molecule type" value="Genomic_DNA"/>
</dbReference>
<protein>
    <submittedName>
        <fullName evidence="2">Uncharacterized protein</fullName>
    </submittedName>
</protein>
<dbReference type="AlphaFoldDB" id="A0A9P1CAP2"/>
<proteinExistence type="predicted"/>
<reference evidence="3" key="2">
    <citation type="submission" date="2024-04" db="EMBL/GenBank/DDBJ databases">
        <authorList>
            <person name="Chen Y."/>
            <person name="Shah S."/>
            <person name="Dougan E. K."/>
            <person name="Thang M."/>
            <person name="Chan C."/>
        </authorList>
    </citation>
    <scope>NUCLEOTIDE SEQUENCE [LARGE SCALE GENOMIC DNA]</scope>
</reference>
<keyword evidence="4" id="KW-1185">Reference proteome</keyword>
<gene>
    <name evidence="2" type="ORF">C1SCF055_LOCUS14927</name>
</gene>
<evidence type="ECO:0000313" key="2">
    <source>
        <dbReference type="EMBL" id="CAI3987673.1"/>
    </source>
</evidence>
<evidence type="ECO:0000313" key="3">
    <source>
        <dbReference type="EMBL" id="CAL1141048.1"/>
    </source>
</evidence>
<accession>A0A9P1CAP2</accession>
<evidence type="ECO:0000256" key="1">
    <source>
        <dbReference type="SAM" id="MobiDB-lite"/>
    </source>
</evidence>
<organism evidence="2">
    <name type="scientific">Cladocopium goreaui</name>
    <dbReference type="NCBI Taxonomy" id="2562237"/>
    <lineage>
        <taxon>Eukaryota</taxon>
        <taxon>Sar</taxon>
        <taxon>Alveolata</taxon>
        <taxon>Dinophyceae</taxon>
        <taxon>Suessiales</taxon>
        <taxon>Symbiodiniaceae</taxon>
        <taxon>Cladocopium</taxon>
    </lineage>
</organism>
<reference evidence="2" key="1">
    <citation type="submission" date="2022-10" db="EMBL/GenBank/DDBJ databases">
        <authorList>
            <person name="Chen Y."/>
            <person name="Dougan E. K."/>
            <person name="Chan C."/>
            <person name="Rhodes N."/>
            <person name="Thang M."/>
        </authorList>
    </citation>
    <scope>NUCLEOTIDE SEQUENCE</scope>
</reference>
<feature type="region of interest" description="Disordered" evidence="1">
    <location>
        <begin position="113"/>
        <end position="138"/>
    </location>
</feature>
<comment type="caution">
    <text evidence="2">The sequence shown here is derived from an EMBL/GenBank/DDBJ whole genome shotgun (WGS) entry which is preliminary data.</text>
</comment>
<sequence>MLRPWFASGGNATVLMAEQKGKMLQALEVWRHRDLRGTAESGASAGTAASHSTGEVCYRKHWRLRLQAPCGAQTSSAFGTETPGRTVDGVHVLRSSCEDWKSFLARRLGVSASAGEARAKKGPAPKVEPQAEFGRKLN</sequence>
<dbReference type="EMBL" id="CAMXCT010001191">
    <property type="protein sequence ID" value="CAI3987673.1"/>
    <property type="molecule type" value="Genomic_DNA"/>
</dbReference>
<name>A0A9P1CAP2_9DINO</name>